<evidence type="ECO:0000313" key="2">
    <source>
        <dbReference type="EMBL" id="RUL88142.1"/>
    </source>
</evidence>
<dbReference type="RefSeq" id="WP_126724855.1">
    <property type="nucleotide sequence ID" value="NZ_RYZH01000013.1"/>
</dbReference>
<reference evidence="2 3" key="1">
    <citation type="submission" date="2018-12" db="EMBL/GenBank/DDBJ databases">
        <authorList>
            <person name="Toschakov S.V."/>
        </authorList>
    </citation>
    <scope>NUCLEOTIDE SEQUENCE [LARGE SCALE GENOMIC DNA]</scope>
    <source>
        <strain evidence="2 3">GM2012</strain>
    </source>
</reference>
<evidence type="ECO:0000256" key="1">
    <source>
        <dbReference type="SAM" id="MobiDB-lite"/>
    </source>
</evidence>
<dbReference type="AlphaFoldDB" id="A0A432ML58"/>
<dbReference type="OrthoDB" id="370541at2"/>
<feature type="compositionally biased region" description="Pro residues" evidence="1">
    <location>
        <begin position="61"/>
        <end position="79"/>
    </location>
</feature>
<sequence length="137" mass="13683">MRRQAVISMPLSFAIVLLAAVVLVGDGRIGPASESAAAGSRPGPGTLPPEIGPKAAQESPAPAPALVPVPAPGLPPAPDLGPVGPAFVDSAPGESLEDLALRVFGSVEMAGPLQTANPGLVIEPWRALPAGTRLRLP</sequence>
<gene>
    <name evidence="2" type="ORF">TsocGM_08355</name>
</gene>
<dbReference type="EMBL" id="RYZH01000013">
    <property type="protein sequence ID" value="RUL88142.1"/>
    <property type="molecule type" value="Genomic_DNA"/>
</dbReference>
<dbReference type="Proteomes" id="UP000280296">
    <property type="component" value="Unassembled WGS sequence"/>
</dbReference>
<organism evidence="2 3">
    <name type="scientific">Tautonia sociabilis</name>
    <dbReference type="NCBI Taxonomy" id="2080755"/>
    <lineage>
        <taxon>Bacteria</taxon>
        <taxon>Pseudomonadati</taxon>
        <taxon>Planctomycetota</taxon>
        <taxon>Planctomycetia</taxon>
        <taxon>Isosphaerales</taxon>
        <taxon>Isosphaeraceae</taxon>
        <taxon>Tautonia</taxon>
    </lineage>
</organism>
<keyword evidence="3" id="KW-1185">Reference proteome</keyword>
<reference evidence="2 3" key="2">
    <citation type="submission" date="2019-01" db="EMBL/GenBank/DDBJ databases">
        <title>Tautonia sociabilis, a novel thermotolerant planctomycete of Isosphaeraceae family, isolated from a 4000 m deep subterranean habitat.</title>
        <authorList>
            <person name="Kovaleva O.L."/>
            <person name="Elcheninov A.G."/>
            <person name="Van Heerden E."/>
            <person name="Toshchakov S.V."/>
            <person name="Novikov A."/>
            <person name="Bonch-Osmolovskaya E.A."/>
            <person name="Kublanov I.V."/>
        </authorList>
    </citation>
    <scope>NUCLEOTIDE SEQUENCE [LARGE SCALE GENOMIC DNA]</scope>
    <source>
        <strain evidence="2 3">GM2012</strain>
    </source>
</reference>
<proteinExistence type="predicted"/>
<feature type="region of interest" description="Disordered" evidence="1">
    <location>
        <begin position="32"/>
        <end position="89"/>
    </location>
</feature>
<protein>
    <submittedName>
        <fullName evidence="2">Uncharacterized protein</fullName>
    </submittedName>
</protein>
<accession>A0A432ML58</accession>
<evidence type="ECO:0000313" key="3">
    <source>
        <dbReference type="Proteomes" id="UP000280296"/>
    </source>
</evidence>
<comment type="caution">
    <text evidence="2">The sequence shown here is derived from an EMBL/GenBank/DDBJ whole genome shotgun (WGS) entry which is preliminary data.</text>
</comment>
<name>A0A432ML58_9BACT</name>